<feature type="region of interest" description="Disordered" evidence="1">
    <location>
        <begin position="1"/>
        <end position="27"/>
    </location>
</feature>
<dbReference type="OrthoDB" id="782771at2759"/>
<dbReference type="Proteomes" id="UP001652660">
    <property type="component" value="Chromosome 2e"/>
</dbReference>
<feature type="compositionally biased region" description="Low complexity" evidence="1">
    <location>
        <begin position="7"/>
        <end position="20"/>
    </location>
</feature>
<gene>
    <name evidence="3" type="primary">LOC113729743</name>
</gene>
<name>A0A6P6W6K0_COFAR</name>
<keyword evidence="2" id="KW-1185">Reference proteome</keyword>
<dbReference type="AlphaFoldDB" id="A0A6P6W6K0"/>
<evidence type="ECO:0000256" key="1">
    <source>
        <dbReference type="SAM" id="MobiDB-lite"/>
    </source>
</evidence>
<protein>
    <submittedName>
        <fullName evidence="3">Protein TIFY 5A</fullName>
    </submittedName>
</protein>
<dbReference type="Pfam" id="PF09425">
    <property type="entry name" value="Jas_motif"/>
    <property type="match status" value="1"/>
</dbReference>
<dbReference type="GeneID" id="113729743"/>
<proteinExistence type="predicted"/>
<dbReference type="RefSeq" id="XP_027109787.1">
    <property type="nucleotide sequence ID" value="XM_027253986.2"/>
</dbReference>
<accession>A0A6P6W6K0</accession>
<reference evidence="2" key="1">
    <citation type="journal article" date="2025" name="Foods">
        <title>Unveiling the Microbial Signatures of Arabica Coffee Cherries: Insights into Ripeness Specific Diversity, Functional Traits, and Implications for Quality and Safety.</title>
        <authorList>
            <consortium name="RefSeq"/>
            <person name="Tenea G.N."/>
            <person name="Cifuentes V."/>
            <person name="Reyes P."/>
            <person name="Cevallos-Vallejos M."/>
        </authorList>
    </citation>
    <scope>NUCLEOTIDE SEQUENCE [LARGE SCALE GENOMIC DNA]</scope>
</reference>
<dbReference type="InterPro" id="IPR018467">
    <property type="entry name" value="CCT_CS"/>
</dbReference>
<organism evidence="2 3">
    <name type="scientific">Coffea arabica</name>
    <name type="common">Arabian coffee</name>
    <dbReference type="NCBI Taxonomy" id="13443"/>
    <lineage>
        <taxon>Eukaryota</taxon>
        <taxon>Viridiplantae</taxon>
        <taxon>Streptophyta</taxon>
        <taxon>Embryophyta</taxon>
        <taxon>Tracheophyta</taxon>
        <taxon>Spermatophyta</taxon>
        <taxon>Magnoliopsida</taxon>
        <taxon>eudicotyledons</taxon>
        <taxon>Gunneridae</taxon>
        <taxon>Pentapetalae</taxon>
        <taxon>asterids</taxon>
        <taxon>lamiids</taxon>
        <taxon>Gentianales</taxon>
        <taxon>Rubiaceae</taxon>
        <taxon>Ixoroideae</taxon>
        <taxon>Gardenieae complex</taxon>
        <taxon>Bertiereae - Coffeeae clade</taxon>
        <taxon>Coffeeae</taxon>
        <taxon>Coffea</taxon>
    </lineage>
</organism>
<sequence length="120" mass="13608">MMRKCTLELPLSPASASSESTDFHSQSEACSSRRDQITVLHNMRSVCICDATELQAIIILWLARREVDDKLSNFTGAVPSIMKVQLHSSSGLSLRKSLQRFLQKRKDRIQSATPYKHKFL</sequence>
<reference evidence="3" key="2">
    <citation type="submission" date="2025-08" db="UniProtKB">
        <authorList>
            <consortium name="RefSeq"/>
        </authorList>
    </citation>
    <scope>IDENTIFICATION</scope>
    <source>
        <tissue evidence="3">Leaves</tissue>
    </source>
</reference>
<evidence type="ECO:0000313" key="3">
    <source>
        <dbReference type="RefSeq" id="XP_027109787.1"/>
    </source>
</evidence>
<evidence type="ECO:0000313" key="2">
    <source>
        <dbReference type="Proteomes" id="UP001652660"/>
    </source>
</evidence>